<feature type="signal peptide" evidence="1">
    <location>
        <begin position="1"/>
        <end position="21"/>
    </location>
</feature>
<accession>A3U893</accession>
<dbReference type="RefSeq" id="WP_013187128.1">
    <property type="nucleotide sequence ID" value="NC_014230.1"/>
</dbReference>
<evidence type="ECO:0000313" key="3">
    <source>
        <dbReference type="Proteomes" id="UP000002297"/>
    </source>
</evidence>
<name>A3U893_CROAH</name>
<dbReference type="OrthoDB" id="1121396at2"/>
<keyword evidence="1" id="KW-0732">Signal</keyword>
<dbReference type="AlphaFoldDB" id="A3U893"/>
<protein>
    <submittedName>
        <fullName evidence="2">Uncharacterized protein</fullName>
    </submittedName>
</protein>
<evidence type="ECO:0000313" key="2">
    <source>
        <dbReference type="EMBL" id="EAP88460.1"/>
    </source>
</evidence>
<gene>
    <name evidence="2" type="ordered locus">CA2559_06855</name>
</gene>
<feature type="chain" id="PRO_5002659073" evidence="1">
    <location>
        <begin position="22"/>
        <end position="171"/>
    </location>
</feature>
<dbReference type="STRING" id="216432.CA2559_06855"/>
<dbReference type="eggNOG" id="COG0457">
    <property type="taxonomic scope" value="Bacteria"/>
</dbReference>
<keyword evidence="3" id="KW-1185">Reference proteome</keyword>
<reference evidence="2 3" key="1">
    <citation type="journal article" date="2010" name="J. Bacteriol.">
        <title>The complete genome sequence of Croceibacter atlanticus HTCC2559T.</title>
        <authorList>
            <person name="Oh H.M."/>
            <person name="Kang I."/>
            <person name="Ferriera S."/>
            <person name="Giovannoni S.J."/>
            <person name="Cho J.C."/>
        </authorList>
    </citation>
    <scope>NUCLEOTIDE SEQUENCE [LARGE SCALE GENOMIC DNA]</scope>
    <source>
        <strain evidence="3">ATCC BAA-628 / HTCC2559 / KCTC 12090</strain>
    </source>
</reference>
<evidence type="ECO:0000256" key="1">
    <source>
        <dbReference type="SAM" id="SignalP"/>
    </source>
</evidence>
<dbReference type="GeneID" id="89453148"/>
<dbReference type="Proteomes" id="UP000002297">
    <property type="component" value="Chromosome"/>
</dbReference>
<organism evidence="2 3">
    <name type="scientific">Croceibacter atlanticus (strain ATCC BAA-628 / JCM 21780 / CIP 108009 / IAM 15332 / KCTC 12090 / HTCC2559)</name>
    <dbReference type="NCBI Taxonomy" id="216432"/>
    <lineage>
        <taxon>Bacteria</taxon>
        <taxon>Pseudomonadati</taxon>
        <taxon>Bacteroidota</taxon>
        <taxon>Flavobacteriia</taxon>
        <taxon>Flavobacteriales</taxon>
        <taxon>Flavobacteriaceae</taxon>
        <taxon>Croceibacter</taxon>
    </lineage>
</organism>
<proteinExistence type="predicted"/>
<dbReference type="HOGENOM" id="CLU_118592_0_0_10"/>
<sequence length="171" mass="19934">MKLLKLVFILCFLFSNPQLNAQESCNCCTEKHNQFNFWEGQWEVKDEKGKTLGYSTISFVQNHCVLKEEWSNSTSAYTGTSYNFYNSKSNQWEQLWLDNQGEALKLSGQFLDGKMILTSQTANYETQQEEKVNRITWTPLQDGRVKQEWNTISANGEATLIFKGFYEKLKH</sequence>
<dbReference type="KEGG" id="cat:CA2559_06855"/>
<dbReference type="EMBL" id="CP002046">
    <property type="protein sequence ID" value="EAP88460.1"/>
    <property type="molecule type" value="Genomic_DNA"/>
</dbReference>